<dbReference type="GO" id="GO:0008374">
    <property type="term" value="F:O-acyltransferase activity"/>
    <property type="evidence" value="ECO:0007669"/>
    <property type="project" value="InterPro"/>
</dbReference>
<protein>
    <submittedName>
        <fullName evidence="2">O-acyltransferase family protein</fullName>
    </submittedName>
</protein>
<dbReference type="GO" id="GO:0005886">
    <property type="term" value="C:plasma membrane"/>
    <property type="evidence" value="ECO:0007669"/>
    <property type="project" value="TreeGrafter"/>
</dbReference>
<comment type="caution">
    <text evidence="2">The sequence shown here is derived from an EMBL/GenBank/DDBJ whole genome shotgun (WGS) entry which is preliminary data.</text>
</comment>
<dbReference type="InterPro" id="IPR045034">
    <property type="entry name" value="O-acyltransferase_WSD1-like"/>
</dbReference>
<feature type="domain" description="O-acyltransferase WSD1 C-terminal" evidence="1">
    <location>
        <begin position="21"/>
        <end position="109"/>
    </location>
</feature>
<sequence length="149" mass="16700">MNATHNSDYYQNPNVPELNEKECPNPNQFVYKAQKIIKQKRESAGVFLTGRLLETVRKYRGPEATAQYIRSTVKNSSMTVSNMIGPLERMSLANHPVKGFYFMVVGVPQSKKVLDFGEARDAPNVVLTPGLLKTLLSLSTNTSKHSQQQ</sequence>
<dbReference type="PANTHER" id="PTHR31650:SF34">
    <property type="entry name" value="O-ACYLTRANSFERASE WSD1-LIKE ISOFORM X1"/>
    <property type="match status" value="1"/>
</dbReference>
<dbReference type="Proteomes" id="UP001237642">
    <property type="component" value="Unassembled WGS sequence"/>
</dbReference>
<dbReference type="Pfam" id="PF06974">
    <property type="entry name" value="WS_DGAT_C"/>
    <property type="match status" value="1"/>
</dbReference>
<dbReference type="GO" id="GO:0019432">
    <property type="term" value="P:triglyceride biosynthetic process"/>
    <property type="evidence" value="ECO:0007669"/>
    <property type="project" value="TreeGrafter"/>
</dbReference>
<evidence type="ECO:0000259" key="1">
    <source>
        <dbReference type="Pfam" id="PF06974"/>
    </source>
</evidence>
<reference evidence="2" key="2">
    <citation type="submission" date="2023-05" db="EMBL/GenBank/DDBJ databases">
        <authorList>
            <person name="Schelkunov M.I."/>
        </authorList>
    </citation>
    <scope>NUCLEOTIDE SEQUENCE</scope>
    <source>
        <strain evidence="2">Hsosn_3</strain>
        <tissue evidence="2">Leaf</tissue>
    </source>
</reference>
<dbReference type="InterPro" id="IPR009721">
    <property type="entry name" value="O-acyltransferase_WSD1_C"/>
</dbReference>
<proteinExistence type="predicted"/>
<dbReference type="AlphaFoldDB" id="A0AAD8JP00"/>
<dbReference type="PANTHER" id="PTHR31650">
    <property type="entry name" value="O-ACYLTRANSFERASE (WSD1-LIKE) FAMILY PROTEIN"/>
    <property type="match status" value="1"/>
</dbReference>
<evidence type="ECO:0000313" key="3">
    <source>
        <dbReference type="Proteomes" id="UP001237642"/>
    </source>
</evidence>
<dbReference type="EMBL" id="JAUIZM010000001">
    <property type="protein sequence ID" value="KAK1405310.1"/>
    <property type="molecule type" value="Genomic_DNA"/>
</dbReference>
<gene>
    <name evidence="2" type="ORF">POM88_004915</name>
</gene>
<name>A0AAD8JP00_9APIA</name>
<organism evidence="2 3">
    <name type="scientific">Heracleum sosnowskyi</name>
    <dbReference type="NCBI Taxonomy" id="360622"/>
    <lineage>
        <taxon>Eukaryota</taxon>
        <taxon>Viridiplantae</taxon>
        <taxon>Streptophyta</taxon>
        <taxon>Embryophyta</taxon>
        <taxon>Tracheophyta</taxon>
        <taxon>Spermatophyta</taxon>
        <taxon>Magnoliopsida</taxon>
        <taxon>eudicotyledons</taxon>
        <taxon>Gunneridae</taxon>
        <taxon>Pentapetalae</taxon>
        <taxon>asterids</taxon>
        <taxon>campanulids</taxon>
        <taxon>Apiales</taxon>
        <taxon>Apiaceae</taxon>
        <taxon>Apioideae</taxon>
        <taxon>apioid superclade</taxon>
        <taxon>Tordylieae</taxon>
        <taxon>Tordyliinae</taxon>
        <taxon>Heracleum</taxon>
    </lineage>
</organism>
<evidence type="ECO:0000313" key="2">
    <source>
        <dbReference type="EMBL" id="KAK1405310.1"/>
    </source>
</evidence>
<reference evidence="2" key="1">
    <citation type="submission" date="2023-02" db="EMBL/GenBank/DDBJ databases">
        <title>Genome of toxic invasive species Heracleum sosnowskyi carries increased number of genes despite the absence of recent whole-genome duplications.</title>
        <authorList>
            <person name="Schelkunov M."/>
            <person name="Shtratnikova V."/>
            <person name="Makarenko M."/>
            <person name="Klepikova A."/>
            <person name="Omelchenko D."/>
            <person name="Novikova G."/>
            <person name="Obukhova E."/>
            <person name="Bogdanov V."/>
            <person name="Penin A."/>
            <person name="Logacheva M."/>
        </authorList>
    </citation>
    <scope>NUCLEOTIDE SEQUENCE</scope>
    <source>
        <strain evidence="2">Hsosn_3</strain>
        <tissue evidence="2">Leaf</tissue>
    </source>
</reference>
<keyword evidence="3" id="KW-1185">Reference proteome</keyword>
<accession>A0AAD8JP00</accession>